<evidence type="ECO:0000256" key="6">
    <source>
        <dbReference type="HAMAP-Rule" id="MF_00693"/>
    </source>
</evidence>
<dbReference type="InterPro" id="IPR048300">
    <property type="entry name" value="TACO1_YebC-like_2nd/3rd_dom"/>
</dbReference>
<comment type="caution">
    <text evidence="9">The sequence shown here is derived from an EMBL/GenBank/DDBJ whole genome shotgun (WGS) entry which is preliminary data.</text>
</comment>
<protein>
    <recommendedName>
        <fullName evidence="6">Probable transcriptional regulatory protein UU49_C0002G0033</fullName>
    </recommendedName>
</protein>
<name>A0A0G0VG22_9BACT</name>
<feature type="domain" description="TACO1/YebC-like second and third" evidence="7">
    <location>
        <begin position="82"/>
        <end position="233"/>
    </location>
</feature>
<evidence type="ECO:0000313" key="9">
    <source>
        <dbReference type="EMBL" id="KKR99919.1"/>
    </source>
</evidence>
<proteinExistence type="inferred from homology"/>
<dbReference type="NCBIfam" id="NF009044">
    <property type="entry name" value="PRK12378.1"/>
    <property type="match status" value="1"/>
</dbReference>
<dbReference type="AlphaFoldDB" id="A0A0G0VG22"/>
<dbReference type="InterPro" id="IPR017856">
    <property type="entry name" value="Integrase-like_N"/>
</dbReference>
<gene>
    <name evidence="9" type="ORF">UU49_C0002G0033</name>
</gene>
<dbReference type="Pfam" id="PF20772">
    <property type="entry name" value="TACO1_YebC_N"/>
    <property type="match status" value="1"/>
</dbReference>
<evidence type="ECO:0000256" key="1">
    <source>
        <dbReference type="ARBA" id="ARBA00008724"/>
    </source>
</evidence>
<evidence type="ECO:0000313" key="10">
    <source>
        <dbReference type="Proteomes" id="UP000034108"/>
    </source>
</evidence>
<evidence type="ECO:0000259" key="7">
    <source>
        <dbReference type="Pfam" id="PF01709"/>
    </source>
</evidence>
<dbReference type="HAMAP" id="MF_00693">
    <property type="entry name" value="Transcrip_reg_TACO1"/>
    <property type="match status" value="1"/>
</dbReference>
<dbReference type="Gene3D" id="3.30.70.980">
    <property type="match status" value="2"/>
</dbReference>
<dbReference type="InterPro" id="IPR026564">
    <property type="entry name" value="Transcrip_reg_TACO1-like_dom3"/>
</dbReference>
<dbReference type="Pfam" id="PF01709">
    <property type="entry name" value="Transcrip_reg"/>
    <property type="match status" value="1"/>
</dbReference>
<dbReference type="GO" id="GO:0003677">
    <property type="term" value="F:DNA binding"/>
    <property type="evidence" value="ECO:0007669"/>
    <property type="project" value="UniProtKB-UniRule"/>
</dbReference>
<dbReference type="SUPFAM" id="SSF75625">
    <property type="entry name" value="YebC-like"/>
    <property type="match status" value="1"/>
</dbReference>
<sequence length="236" mass="25759">MSKHSKWAKIKNAKGAADVKKGAVFTKHSRAISVAARSGGDPEKNFKLRMAMDSAKVAGVPKDTIERAVARGSGADGEKELSEMLYECVGPRKVGIMIEAVTNNKNRTVNDLRKLLESHGGVLAQSGAVAWQFQRLGVVRLSKPKDDELELKLIDLGAEDIKEEEGGLTIYIKQENFKKLLDGLAGLNLAPEYSGLEWVAKEPATVNDPSTRIQLDELYAALDESDDVQNYFTSEA</sequence>
<dbReference type="NCBIfam" id="TIGR01033">
    <property type="entry name" value="YebC/PmpR family DNA-binding transcriptional regulator"/>
    <property type="match status" value="1"/>
</dbReference>
<comment type="similarity">
    <text evidence="1 6">Belongs to the TACO1 family.</text>
</comment>
<comment type="subcellular location">
    <subcellularLocation>
        <location evidence="6">Cytoplasm</location>
    </subcellularLocation>
</comment>
<reference evidence="9 10" key="1">
    <citation type="journal article" date="2015" name="Nature">
        <title>rRNA introns, odd ribosomes, and small enigmatic genomes across a large radiation of phyla.</title>
        <authorList>
            <person name="Brown C.T."/>
            <person name="Hug L.A."/>
            <person name="Thomas B.C."/>
            <person name="Sharon I."/>
            <person name="Castelle C.J."/>
            <person name="Singh A."/>
            <person name="Wilkins M.J."/>
            <person name="Williams K.H."/>
            <person name="Banfield J.F."/>
        </authorList>
    </citation>
    <scope>NUCLEOTIDE SEQUENCE [LARGE SCALE GENOMIC DNA]</scope>
</reference>
<dbReference type="Proteomes" id="UP000034108">
    <property type="component" value="Unassembled WGS sequence"/>
</dbReference>
<keyword evidence="4 6" id="KW-0238">DNA-binding</keyword>
<dbReference type="PANTHER" id="PTHR12532:SF6">
    <property type="entry name" value="TRANSCRIPTIONAL REGULATORY PROTEIN YEBC-RELATED"/>
    <property type="match status" value="1"/>
</dbReference>
<feature type="domain" description="TACO1/YebC-like N-terminal" evidence="8">
    <location>
        <begin position="5"/>
        <end position="74"/>
    </location>
</feature>
<dbReference type="InterPro" id="IPR002876">
    <property type="entry name" value="Transcrip_reg_TACO1-like"/>
</dbReference>
<keyword evidence="2 6" id="KW-0963">Cytoplasm</keyword>
<evidence type="ECO:0000256" key="4">
    <source>
        <dbReference type="ARBA" id="ARBA00023125"/>
    </source>
</evidence>
<evidence type="ECO:0000256" key="3">
    <source>
        <dbReference type="ARBA" id="ARBA00023015"/>
    </source>
</evidence>
<dbReference type="FunFam" id="1.10.10.200:FF:000002">
    <property type="entry name" value="Probable transcriptional regulatory protein CLM62_37755"/>
    <property type="match status" value="1"/>
</dbReference>
<dbReference type="PANTHER" id="PTHR12532">
    <property type="entry name" value="TRANSLATIONAL ACTIVATOR OF CYTOCHROME C OXIDASE 1"/>
    <property type="match status" value="1"/>
</dbReference>
<keyword evidence="5 6" id="KW-0804">Transcription</keyword>
<dbReference type="STRING" id="1619048.UU49_C0002G0033"/>
<dbReference type="InterPro" id="IPR049083">
    <property type="entry name" value="TACO1_YebC_N"/>
</dbReference>
<dbReference type="InterPro" id="IPR029072">
    <property type="entry name" value="YebC-like"/>
</dbReference>
<dbReference type="Gene3D" id="1.10.10.200">
    <property type="match status" value="1"/>
</dbReference>
<dbReference type="GO" id="GO:0006355">
    <property type="term" value="P:regulation of DNA-templated transcription"/>
    <property type="evidence" value="ECO:0007669"/>
    <property type="project" value="UniProtKB-UniRule"/>
</dbReference>
<dbReference type="EMBL" id="LCAV01000002">
    <property type="protein sequence ID" value="KKR99919.1"/>
    <property type="molecule type" value="Genomic_DNA"/>
</dbReference>
<organism evidence="9 10">
    <name type="scientific">Candidatus Magasanikbacteria bacterium GW2011_GWC2_41_17</name>
    <dbReference type="NCBI Taxonomy" id="1619048"/>
    <lineage>
        <taxon>Bacteria</taxon>
        <taxon>Candidatus Magasanikiibacteriota</taxon>
    </lineage>
</organism>
<evidence type="ECO:0000256" key="5">
    <source>
        <dbReference type="ARBA" id="ARBA00023163"/>
    </source>
</evidence>
<accession>A0A0G0VG22</accession>
<keyword evidence="3 6" id="KW-0805">Transcription regulation</keyword>
<evidence type="ECO:0000259" key="8">
    <source>
        <dbReference type="Pfam" id="PF20772"/>
    </source>
</evidence>
<evidence type="ECO:0000256" key="2">
    <source>
        <dbReference type="ARBA" id="ARBA00022490"/>
    </source>
</evidence>
<dbReference type="GO" id="GO:0005829">
    <property type="term" value="C:cytosol"/>
    <property type="evidence" value="ECO:0007669"/>
    <property type="project" value="TreeGrafter"/>
</dbReference>